<dbReference type="AlphaFoldDB" id="A0A5A7PZ23"/>
<sequence>MDRYSRFGRTDKDKRVTTVATDSIPPLSSSASSMNSAIAETLLAAAFGGKEPSAMKGTCSIERKEGQTLDDDAQNQEVSRCYEERRERIYPRSEAKHQGYVAAEAYRMWRLERANGIMSRPLPSSAAPRSRNDGIVDEQAEAEYVHKREKAEWEAESRERGAAEGFGERKGAFRPEKRKSCRLSLSGERDLYCRELEKTQGWLQEAEDEAEGGRRSEYLEEAKEIEEGLRQELVEDQVGPCKQSFKTNQGWARKGVEVASLTSRCSNVKHNQKRLLPKIDE</sequence>
<gene>
    <name evidence="2" type="ORF">STAS_14612</name>
</gene>
<feature type="compositionally biased region" description="Basic and acidic residues" evidence="1">
    <location>
        <begin position="1"/>
        <end position="16"/>
    </location>
</feature>
<comment type="caution">
    <text evidence="2">The sequence shown here is derived from an EMBL/GenBank/DDBJ whole genome shotgun (WGS) entry which is preliminary data.</text>
</comment>
<accession>A0A5A7PZ23</accession>
<name>A0A5A7PZ23_STRAF</name>
<evidence type="ECO:0000256" key="1">
    <source>
        <dbReference type="SAM" id="MobiDB-lite"/>
    </source>
</evidence>
<feature type="region of interest" description="Disordered" evidence="1">
    <location>
        <begin position="1"/>
        <end position="33"/>
    </location>
</feature>
<reference evidence="3" key="1">
    <citation type="journal article" date="2019" name="Curr. Biol.">
        <title>Genome Sequence of Striga asiatica Provides Insight into the Evolution of Plant Parasitism.</title>
        <authorList>
            <person name="Yoshida S."/>
            <person name="Kim S."/>
            <person name="Wafula E.K."/>
            <person name="Tanskanen J."/>
            <person name="Kim Y.M."/>
            <person name="Honaas L."/>
            <person name="Yang Z."/>
            <person name="Spallek T."/>
            <person name="Conn C.E."/>
            <person name="Ichihashi Y."/>
            <person name="Cheong K."/>
            <person name="Cui S."/>
            <person name="Der J.P."/>
            <person name="Gundlach H."/>
            <person name="Jiao Y."/>
            <person name="Hori C."/>
            <person name="Ishida J.K."/>
            <person name="Kasahara H."/>
            <person name="Kiba T."/>
            <person name="Kim M.S."/>
            <person name="Koo N."/>
            <person name="Laohavisit A."/>
            <person name="Lee Y.H."/>
            <person name="Lumba S."/>
            <person name="McCourt P."/>
            <person name="Mortimer J.C."/>
            <person name="Mutuku J.M."/>
            <person name="Nomura T."/>
            <person name="Sasaki-Sekimoto Y."/>
            <person name="Seto Y."/>
            <person name="Wang Y."/>
            <person name="Wakatake T."/>
            <person name="Sakakibara H."/>
            <person name="Demura T."/>
            <person name="Yamaguchi S."/>
            <person name="Yoneyama K."/>
            <person name="Manabe R.I."/>
            <person name="Nelson D.C."/>
            <person name="Schulman A.H."/>
            <person name="Timko M.P."/>
            <person name="dePamphilis C.W."/>
            <person name="Choi D."/>
            <person name="Shirasu K."/>
        </authorList>
    </citation>
    <scope>NUCLEOTIDE SEQUENCE [LARGE SCALE GENOMIC DNA]</scope>
    <source>
        <strain evidence="3">cv. UVA1</strain>
    </source>
</reference>
<proteinExistence type="predicted"/>
<evidence type="ECO:0000313" key="3">
    <source>
        <dbReference type="Proteomes" id="UP000325081"/>
    </source>
</evidence>
<organism evidence="2 3">
    <name type="scientific">Striga asiatica</name>
    <name type="common">Asiatic witchweed</name>
    <name type="synonym">Buchnera asiatica</name>
    <dbReference type="NCBI Taxonomy" id="4170"/>
    <lineage>
        <taxon>Eukaryota</taxon>
        <taxon>Viridiplantae</taxon>
        <taxon>Streptophyta</taxon>
        <taxon>Embryophyta</taxon>
        <taxon>Tracheophyta</taxon>
        <taxon>Spermatophyta</taxon>
        <taxon>Magnoliopsida</taxon>
        <taxon>eudicotyledons</taxon>
        <taxon>Gunneridae</taxon>
        <taxon>Pentapetalae</taxon>
        <taxon>asterids</taxon>
        <taxon>lamiids</taxon>
        <taxon>Lamiales</taxon>
        <taxon>Orobanchaceae</taxon>
        <taxon>Buchnereae</taxon>
        <taxon>Striga</taxon>
    </lineage>
</organism>
<feature type="compositionally biased region" description="Low complexity" evidence="1">
    <location>
        <begin position="119"/>
        <end position="129"/>
    </location>
</feature>
<feature type="compositionally biased region" description="Low complexity" evidence="1">
    <location>
        <begin position="23"/>
        <end position="33"/>
    </location>
</feature>
<protein>
    <submittedName>
        <fullName evidence="2">Heat shock protein 91</fullName>
    </submittedName>
</protein>
<keyword evidence="3" id="KW-1185">Reference proteome</keyword>
<feature type="region of interest" description="Disordered" evidence="1">
    <location>
        <begin position="119"/>
        <end position="180"/>
    </location>
</feature>
<keyword evidence="2" id="KW-0346">Stress response</keyword>
<evidence type="ECO:0000313" key="2">
    <source>
        <dbReference type="EMBL" id="GER38153.1"/>
    </source>
</evidence>
<dbReference type="Proteomes" id="UP000325081">
    <property type="component" value="Unassembled WGS sequence"/>
</dbReference>
<feature type="compositionally biased region" description="Basic and acidic residues" evidence="1">
    <location>
        <begin position="143"/>
        <end position="175"/>
    </location>
</feature>
<dbReference type="EMBL" id="BKCP01005461">
    <property type="protein sequence ID" value="GER38153.1"/>
    <property type="molecule type" value="Genomic_DNA"/>
</dbReference>